<sequence>MSTGGMQDDGEFDLEKSKQPIHSKHLLPETLEIYDLPWEWCMDDPDYILIKAWLDEDLQDELFHHTRRIREMESDPEREAEDDDRQDFLSDRDGGYHPPVCDGLGRSLSDDINLKPSVLKQSVDGFRVHPSHREYAGKVVDVVGSQISGFGKAILYRARNEAEELDSHFSWVHLQPEVRSLDEFLRFASNVPKLADEDRALVLSLLKRTRLQPGRWDMPSDVQRCVGVDPTASDGMAAEKWAVFLRFPYYSVQKAKGLAQYRTGTGEHPVSLLQYFYNLESTGKRGLDQVIRKVGLFRQVDIVHVSQLWVVIVHFRFIITCAPMPLTESASPSLEILNPALPKSSPAASIISVIDHRRRVFFFPMEQCKTYFV</sequence>
<reference evidence="3" key="1">
    <citation type="journal article" date="2017" name="Genome Biol.">
        <title>Comparative genomics reveals high biological diversity and specific adaptations in the industrially and medically important fungal genus Aspergillus.</title>
        <authorList>
            <person name="de Vries R.P."/>
            <person name="Riley R."/>
            <person name="Wiebenga A."/>
            <person name="Aguilar-Osorio G."/>
            <person name="Amillis S."/>
            <person name="Uchima C.A."/>
            <person name="Anderluh G."/>
            <person name="Asadollahi M."/>
            <person name="Askin M."/>
            <person name="Barry K."/>
            <person name="Battaglia E."/>
            <person name="Bayram O."/>
            <person name="Benocci T."/>
            <person name="Braus-Stromeyer S.A."/>
            <person name="Caldana C."/>
            <person name="Canovas D."/>
            <person name="Cerqueira G.C."/>
            <person name="Chen F."/>
            <person name="Chen W."/>
            <person name="Choi C."/>
            <person name="Clum A."/>
            <person name="Dos Santos R.A."/>
            <person name="Damasio A.R."/>
            <person name="Diallinas G."/>
            <person name="Emri T."/>
            <person name="Fekete E."/>
            <person name="Flipphi M."/>
            <person name="Freyberg S."/>
            <person name="Gallo A."/>
            <person name="Gournas C."/>
            <person name="Habgood R."/>
            <person name="Hainaut M."/>
            <person name="Harispe M.L."/>
            <person name="Henrissat B."/>
            <person name="Hilden K.S."/>
            <person name="Hope R."/>
            <person name="Hossain A."/>
            <person name="Karabika E."/>
            <person name="Karaffa L."/>
            <person name="Karanyi Z."/>
            <person name="Krasevec N."/>
            <person name="Kuo A."/>
            <person name="Kusch H."/>
            <person name="LaButti K."/>
            <person name="Lagendijk E.L."/>
            <person name="Lapidus A."/>
            <person name="Levasseur A."/>
            <person name="Lindquist E."/>
            <person name="Lipzen A."/>
            <person name="Logrieco A.F."/>
            <person name="MacCabe A."/>
            <person name="Maekelae M.R."/>
            <person name="Malavazi I."/>
            <person name="Melin P."/>
            <person name="Meyer V."/>
            <person name="Mielnichuk N."/>
            <person name="Miskei M."/>
            <person name="Molnar A.P."/>
            <person name="Mule G."/>
            <person name="Ngan C.Y."/>
            <person name="Orejas M."/>
            <person name="Orosz E."/>
            <person name="Ouedraogo J.P."/>
            <person name="Overkamp K.M."/>
            <person name="Park H.-S."/>
            <person name="Perrone G."/>
            <person name="Piumi F."/>
            <person name="Punt P.J."/>
            <person name="Ram A.F."/>
            <person name="Ramon A."/>
            <person name="Rauscher S."/>
            <person name="Record E."/>
            <person name="Riano-Pachon D.M."/>
            <person name="Robert V."/>
            <person name="Roehrig J."/>
            <person name="Ruller R."/>
            <person name="Salamov A."/>
            <person name="Salih N.S."/>
            <person name="Samson R.A."/>
            <person name="Sandor E."/>
            <person name="Sanguinetti M."/>
            <person name="Schuetze T."/>
            <person name="Sepcic K."/>
            <person name="Shelest E."/>
            <person name="Sherlock G."/>
            <person name="Sophianopoulou V."/>
            <person name="Squina F.M."/>
            <person name="Sun H."/>
            <person name="Susca A."/>
            <person name="Todd R.B."/>
            <person name="Tsang A."/>
            <person name="Unkles S.E."/>
            <person name="van de Wiele N."/>
            <person name="van Rossen-Uffink D."/>
            <person name="Oliveira J.V."/>
            <person name="Vesth T.C."/>
            <person name="Visser J."/>
            <person name="Yu J.-H."/>
            <person name="Zhou M."/>
            <person name="Andersen M.R."/>
            <person name="Archer D.B."/>
            <person name="Baker S.E."/>
            <person name="Benoit I."/>
            <person name="Brakhage A.A."/>
            <person name="Braus G.H."/>
            <person name="Fischer R."/>
            <person name="Frisvad J.C."/>
            <person name="Goldman G.H."/>
            <person name="Houbraken J."/>
            <person name="Oakley B."/>
            <person name="Pocsi I."/>
            <person name="Scazzocchio C."/>
            <person name="Seiboth B."/>
            <person name="vanKuyk P.A."/>
            <person name="Wortman J."/>
            <person name="Dyer P.S."/>
            <person name="Grigoriev I.V."/>
        </authorList>
    </citation>
    <scope>NUCLEOTIDE SEQUENCE [LARGE SCALE GENOMIC DNA]</scope>
    <source>
        <strain evidence="3">CBS 593.65</strain>
    </source>
</reference>
<dbReference type="GeneID" id="63768427"/>
<proteinExistence type="predicted"/>
<dbReference type="Proteomes" id="UP000184356">
    <property type="component" value="Unassembled WGS sequence"/>
</dbReference>
<dbReference type="RefSeq" id="XP_040701093.1">
    <property type="nucleotide sequence ID" value="XM_040852354.1"/>
</dbReference>
<evidence type="ECO:0000313" key="3">
    <source>
        <dbReference type="Proteomes" id="UP000184356"/>
    </source>
</evidence>
<dbReference type="VEuPathDB" id="FungiDB:ASPSYDRAFT_90582"/>
<feature type="region of interest" description="Disordered" evidence="1">
    <location>
        <begin position="72"/>
        <end position="100"/>
    </location>
</feature>
<dbReference type="OrthoDB" id="6133115at2759"/>
<accession>A0A1L9TCZ0</accession>
<evidence type="ECO:0000313" key="2">
    <source>
        <dbReference type="EMBL" id="OJJ57287.1"/>
    </source>
</evidence>
<keyword evidence="3" id="KW-1185">Reference proteome</keyword>
<gene>
    <name evidence="2" type="ORF">ASPSYDRAFT_90582</name>
</gene>
<protein>
    <submittedName>
        <fullName evidence="2">Uncharacterized protein</fullName>
    </submittedName>
</protein>
<organism evidence="2 3">
    <name type="scientific">Aspergillus sydowii CBS 593.65</name>
    <dbReference type="NCBI Taxonomy" id="1036612"/>
    <lineage>
        <taxon>Eukaryota</taxon>
        <taxon>Fungi</taxon>
        <taxon>Dikarya</taxon>
        <taxon>Ascomycota</taxon>
        <taxon>Pezizomycotina</taxon>
        <taxon>Eurotiomycetes</taxon>
        <taxon>Eurotiomycetidae</taxon>
        <taxon>Eurotiales</taxon>
        <taxon>Aspergillaceae</taxon>
        <taxon>Aspergillus</taxon>
        <taxon>Aspergillus subgen. Nidulantes</taxon>
    </lineage>
</organism>
<dbReference type="EMBL" id="KV878588">
    <property type="protein sequence ID" value="OJJ57287.1"/>
    <property type="molecule type" value="Genomic_DNA"/>
</dbReference>
<evidence type="ECO:0000256" key="1">
    <source>
        <dbReference type="SAM" id="MobiDB-lite"/>
    </source>
</evidence>
<feature type="compositionally biased region" description="Basic and acidic residues" evidence="1">
    <location>
        <begin position="86"/>
        <end position="95"/>
    </location>
</feature>
<dbReference type="AlphaFoldDB" id="A0A1L9TCZ0"/>
<name>A0A1L9TCZ0_9EURO</name>